<keyword evidence="4" id="KW-1185">Reference proteome</keyword>
<dbReference type="SMART" id="SM00317">
    <property type="entry name" value="SET"/>
    <property type="match status" value="1"/>
</dbReference>
<dbReference type="PROSITE" id="PS50280">
    <property type="entry name" value="SET"/>
    <property type="match status" value="1"/>
</dbReference>
<protein>
    <recommendedName>
        <fullName evidence="2">SET domain-containing protein</fullName>
    </recommendedName>
</protein>
<dbReference type="InterPro" id="IPR046341">
    <property type="entry name" value="SET_dom_sf"/>
</dbReference>
<dbReference type="CDD" id="cd20071">
    <property type="entry name" value="SET_SMYD"/>
    <property type="match status" value="1"/>
</dbReference>
<feature type="domain" description="SET" evidence="2">
    <location>
        <begin position="144"/>
        <end position="299"/>
    </location>
</feature>
<dbReference type="Pfam" id="PF00856">
    <property type="entry name" value="SET"/>
    <property type="match status" value="1"/>
</dbReference>
<reference evidence="3 4" key="1">
    <citation type="submission" date="2024-09" db="EMBL/GenBank/DDBJ databases">
        <title>Itraconazole resistance in Madurella fahalii resulting from another homologue of gene encoding cytochrome P450 14-alpha sterol demethylase (CYP51).</title>
        <authorList>
            <person name="Yoshioka I."/>
            <person name="Fahal A.H."/>
            <person name="Kaneko S."/>
            <person name="Yaguchi T."/>
        </authorList>
    </citation>
    <scope>NUCLEOTIDE SEQUENCE [LARGE SCALE GENOMIC DNA]</scope>
    <source>
        <strain evidence="3 4">IFM 68171</strain>
    </source>
</reference>
<accession>A0ABQ0GR43</accession>
<sequence length="457" mass="50764">MRTLLELCLFAGAALGHGSLGHTALCSGHGPSLMVSGSDPVCNAAVGILPNITDKPSAAQSRQCQGEHCASSRRHAWTHTSPCFQLLSSNQEYCVFTDTNFADGRGISLIMGARRANYLATSPAFVEPELNRGVNQDLNRTIPAKYKVQEIPGKGMGVVATEHIRRGDLIIANTLSLLIDLEAYSLPKDEYLQLEAAAVDHLPSAHRAALLALSTHDEANLPHAEHIDKLIDTNSFNIYPDDGDEEGSDTMFGVFPEISRMNHDCRPNADYRFDRDTLAQYVTALRDIFPGEEITLTYIDPEMKRAARMKKLHNNWGFKCTCPLCTLDKHRADASDARIAQIGWLWDETREERGSPEMAELIISLYEQEKLWGKIPAAYYFAATEYNGAGDPWTAMKYAHLAIEVGIPSLGVNSHHVKDMAKLAADPWKHWSWMASVKEAQGMERRRRDKQENDSGN</sequence>
<proteinExistence type="predicted"/>
<dbReference type="PANTHER" id="PTHR47332:SF6">
    <property type="entry name" value="SET DOMAIN-CONTAINING PROTEIN"/>
    <property type="match status" value="1"/>
</dbReference>
<dbReference type="GeneID" id="98181156"/>
<keyword evidence="1" id="KW-0732">Signal</keyword>
<organism evidence="3 4">
    <name type="scientific">Madurella fahalii</name>
    <dbReference type="NCBI Taxonomy" id="1157608"/>
    <lineage>
        <taxon>Eukaryota</taxon>
        <taxon>Fungi</taxon>
        <taxon>Dikarya</taxon>
        <taxon>Ascomycota</taxon>
        <taxon>Pezizomycotina</taxon>
        <taxon>Sordariomycetes</taxon>
        <taxon>Sordariomycetidae</taxon>
        <taxon>Sordariales</taxon>
        <taxon>Sordariales incertae sedis</taxon>
        <taxon>Madurella</taxon>
    </lineage>
</organism>
<feature type="signal peptide" evidence="1">
    <location>
        <begin position="1"/>
        <end position="16"/>
    </location>
</feature>
<dbReference type="InterPro" id="IPR001214">
    <property type="entry name" value="SET_dom"/>
</dbReference>
<dbReference type="RefSeq" id="XP_070921934.1">
    <property type="nucleotide sequence ID" value="XM_071065833.1"/>
</dbReference>
<evidence type="ECO:0000313" key="4">
    <source>
        <dbReference type="Proteomes" id="UP001628179"/>
    </source>
</evidence>
<dbReference type="Gene3D" id="2.170.270.10">
    <property type="entry name" value="SET domain"/>
    <property type="match status" value="1"/>
</dbReference>
<evidence type="ECO:0000259" key="2">
    <source>
        <dbReference type="PROSITE" id="PS50280"/>
    </source>
</evidence>
<evidence type="ECO:0000313" key="3">
    <source>
        <dbReference type="EMBL" id="GAB1320204.1"/>
    </source>
</evidence>
<dbReference type="EMBL" id="BAAFSV010000006">
    <property type="protein sequence ID" value="GAB1320204.1"/>
    <property type="molecule type" value="Genomic_DNA"/>
</dbReference>
<evidence type="ECO:0000256" key="1">
    <source>
        <dbReference type="SAM" id="SignalP"/>
    </source>
</evidence>
<dbReference type="Proteomes" id="UP001628179">
    <property type="component" value="Unassembled WGS sequence"/>
</dbReference>
<dbReference type="InterPro" id="IPR053185">
    <property type="entry name" value="SET_domain_protein"/>
</dbReference>
<feature type="chain" id="PRO_5046927250" description="SET domain-containing protein" evidence="1">
    <location>
        <begin position="17"/>
        <end position="457"/>
    </location>
</feature>
<name>A0ABQ0GR43_9PEZI</name>
<dbReference type="PANTHER" id="PTHR47332">
    <property type="entry name" value="SET DOMAIN-CONTAINING PROTEIN 5"/>
    <property type="match status" value="1"/>
</dbReference>
<comment type="caution">
    <text evidence="3">The sequence shown here is derived from an EMBL/GenBank/DDBJ whole genome shotgun (WGS) entry which is preliminary data.</text>
</comment>
<dbReference type="SUPFAM" id="SSF82199">
    <property type="entry name" value="SET domain"/>
    <property type="match status" value="1"/>
</dbReference>
<gene>
    <name evidence="3" type="ORF">MFIFM68171_10414</name>
</gene>